<dbReference type="AlphaFoldDB" id="A0AA36HR97"/>
<evidence type="ECO:0000256" key="2">
    <source>
        <dbReference type="SAM" id="SignalP"/>
    </source>
</evidence>
<sequence length="556" mass="57656">MTTLRAFLLLFLALPRASGEPDNATCQEQSLLMQLRTGSRLKATETTDQCDDIYSGQTSCKYEKQPDCKGNNGLPNCNGANYKIPSVAQECFFGMEGINYEDAANLPDGPAGQNCTAGGSVTPAIYTTCKFDSISGDPKTLEITVPPNTLITQSCVKSGPLRHCYNLEPKCSATPYTLTISGFNNKAISNFGFLYKCCDPSPTTAAPTTAAPTTAAPTTAAPTTAAPTTAAPTTAAPTTAAPTTAEPTTAAPTTTSTTLPLPFCEPTITREDVTSVGLTHGSLLTTQFGVFGIESISASGSGSTNEARIFDGGLDESSVCTCDNDLLNPNLQYLLVIQEANACSEQASCGAGCGISCCDGDGCTKVTGGTPPNVDDNSGGGTITITFNDSSCVEDFLFVDTEENGGVEAFAENGTSLAKQDFLVTGNNEFNFVSLNVCGVKTIVATLGGSGAISLQCFNSTIDPGTTTTTAAPTTAAPTTAGPTTAAPTTAAARPLQHLPQQPPTTAAPTTAAPTQQDPPLQHPLRQHLPRRNPPQHTHDHEHHSTTPLLRAHDKP</sequence>
<organism evidence="3 4">
    <name type="scientific">Effrenium voratum</name>
    <dbReference type="NCBI Taxonomy" id="2562239"/>
    <lineage>
        <taxon>Eukaryota</taxon>
        <taxon>Sar</taxon>
        <taxon>Alveolata</taxon>
        <taxon>Dinophyceae</taxon>
        <taxon>Suessiales</taxon>
        <taxon>Symbiodiniaceae</taxon>
        <taxon>Effrenium</taxon>
    </lineage>
</organism>
<feature type="chain" id="PRO_5041258861" evidence="2">
    <location>
        <begin position="20"/>
        <end position="556"/>
    </location>
</feature>
<feature type="compositionally biased region" description="Low complexity" evidence="1">
    <location>
        <begin position="469"/>
        <end position="524"/>
    </location>
</feature>
<feature type="compositionally biased region" description="Basic and acidic residues" evidence="1">
    <location>
        <begin position="537"/>
        <end position="556"/>
    </location>
</feature>
<proteinExistence type="predicted"/>
<comment type="caution">
    <text evidence="3">The sequence shown here is derived from an EMBL/GenBank/DDBJ whole genome shotgun (WGS) entry which is preliminary data.</text>
</comment>
<gene>
    <name evidence="3" type="ORF">EVOR1521_LOCUS3161</name>
</gene>
<feature type="compositionally biased region" description="Low complexity" evidence="1">
    <location>
        <begin position="206"/>
        <end position="258"/>
    </location>
</feature>
<reference evidence="3" key="1">
    <citation type="submission" date="2023-08" db="EMBL/GenBank/DDBJ databases">
        <authorList>
            <person name="Chen Y."/>
            <person name="Shah S."/>
            <person name="Dougan E. K."/>
            <person name="Thang M."/>
            <person name="Chan C."/>
        </authorList>
    </citation>
    <scope>NUCLEOTIDE SEQUENCE</scope>
</reference>
<feature type="region of interest" description="Disordered" evidence="1">
    <location>
        <begin position="206"/>
        <end position="262"/>
    </location>
</feature>
<evidence type="ECO:0000256" key="1">
    <source>
        <dbReference type="SAM" id="MobiDB-lite"/>
    </source>
</evidence>
<keyword evidence="2" id="KW-0732">Signal</keyword>
<evidence type="ECO:0000313" key="3">
    <source>
        <dbReference type="EMBL" id="CAJ1373300.1"/>
    </source>
</evidence>
<feature type="signal peptide" evidence="2">
    <location>
        <begin position="1"/>
        <end position="19"/>
    </location>
</feature>
<accession>A0AA36HR97</accession>
<name>A0AA36HR97_9DINO</name>
<feature type="region of interest" description="Disordered" evidence="1">
    <location>
        <begin position="469"/>
        <end position="556"/>
    </location>
</feature>
<protein>
    <submittedName>
        <fullName evidence="3">Uncharacterized protein</fullName>
    </submittedName>
</protein>
<evidence type="ECO:0000313" key="4">
    <source>
        <dbReference type="Proteomes" id="UP001178507"/>
    </source>
</evidence>
<dbReference type="EMBL" id="CAUJNA010000185">
    <property type="protein sequence ID" value="CAJ1373300.1"/>
    <property type="molecule type" value="Genomic_DNA"/>
</dbReference>
<dbReference type="Proteomes" id="UP001178507">
    <property type="component" value="Unassembled WGS sequence"/>
</dbReference>
<keyword evidence="4" id="KW-1185">Reference proteome</keyword>